<evidence type="ECO:0000313" key="3">
    <source>
        <dbReference type="Proteomes" id="UP001611075"/>
    </source>
</evidence>
<organism evidence="2 3">
    <name type="scientific">Micromonospora rubida</name>
    <dbReference type="NCBI Taxonomy" id="2697657"/>
    <lineage>
        <taxon>Bacteria</taxon>
        <taxon>Bacillati</taxon>
        <taxon>Actinomycetota</taxon>
        <taxon>Actinomycetes</taxon>
        <taxon>Micromonosporales</taxon>
        <taxon>Micromonosporaceae</taxon>
        <taxon>Micromonospora</taxon>
    </lineage>
</organism>
<protein>
    <submittedName>
        <fullName evidence="2">Uncharacterized protein</fullName>
    </submittedName>
</protein>
<reference evidence="2 3" key="1">
    <citation type="submission" date="2024-10" db="EMBL/GenBank/DDBJ databases">
        <title>The Natural Products Discovery Center: Release of the First 8490 Sequenced Strains for Exploring Actinobacteria Biosynthetic Diversity.</title>
        <authorList>
            <person name="Kalkreuter E."/>
            <person name="Kautsar S.A."/>
            <person name="Yang D."/>
            <person name="Bader C.D."/>
            <person name="Teijaro C.N."/>
            <person name="Fluegel L."/>
            <person name="Davis C.M."/>
            <person name="Simpson J.R."/>
            <person name="Lauterbach L."/>
            <person name="Steele A.D."/>
            <person name="Gui C."/>
            <person name="Meng S."/>
            <person name="Li G."/>
            <person name="Viehrig K."/>
            <person name="Ye F."/>
            <person name="Su P."/>
            <person name="Kiefer A.F."/>
            <person name="Nichols A."/>
            <person name="Cepeda A.J."/>
            <person name="Yan W."/>
            <person name="Fan B."/>
            <person name="Jiang Y."/>
            <person name="Adhikari A."/>
            <person name="Zheng C.-J."/>
            <person name="Schuster L."/>
            <person name="Cowan T.M."/>
            <person name="Smanski M.J."/>
            <person name="Chevrette M.G."/>
            <person name="De Carvalho L.P.S."/>
            <person name="Shen B."/>
        </authorList>
    </citation>
    <scope>NUCLEOTIDE SEQUENCE [LARGE SCALE GENOMIC DNA]</scope>
    <source>
        <strain evidence="2 3">NPDC021253</strain>
    </source>
</reference>
<dbReference type="EMBL" id="JBIRPU010000002">
    <property type="protein sequence ID" value="MFI0791777.1"/>
    <property type="molecule type" value="Genomic_DNA"/>
</dbReference>
<feature type="region of interest" description="Disordered" evidence="1">
    <location>
        <begin position="141"/>
        <end position="178"/>
    </location>
</feature>
<comment type="caution">
    <text evidence="2">The sequence shown here is derived from an EMBL/GenBank/DDBJ whole genome shotgun (WGS) entry which is preliminary data.</text>
</comment>
<accession>A0ABW7SDL6</accession>
<dbReference type="RefSeq" id="WP_396676448.1">
    <property type="nucleotide sequence ID" value="NZ_JBIRPU010000002.1"/>
</dbReference>
<name>A0ABW7SDL6_9ACTN</name>
<gene>
    <name evidence="2" type="ORF">ACH4OY_03595</name>
</gene>
<evidence type="ECO:0000313" key="2">
    <source>
        <dbReference type="EMBL" id="MFI0791777.1"/>
    </source>
</evidence>
<dbReference type="Proteomes" id="UP001611075">
    <property type="component" value="Unassembled WGS sequence"/>
</dbReference>
<evidence type="ECO:0000256" key="1">
    <source>
        <dbReference type="SAM" id="MobiDB-lite"/>
    </source>
</evidence>
<sequence>MTDPDDGAGLAASMSGRLDSLTFVDRTTEQVTELLIDVIADWGTEQGWRVYRRAASVVPLPPPMSGQRSVIDIACARPAAPPVVIEVDHTDRRRTVEKLLAEAEAGRVPIWVRWGARGFVAPPEPIRMVTVPVTARRGEAGVRLHSRQPARQLPPPEHRAGPVAAGPPDSLFDSTGGS</sequence>
<keyword evidence="3" id="KW-1185">Reference proteome</keyword>
<proteinExistence type="predicted"/>